<feature type="region of interest" description="Disordered" evidence="1">
    <location>
        <begin position="99"/>
        <end position="122"/>
    </location>
</feature>
<dbReference type="EMBL" id="AVOT02045884">
    <property type="protein sequence ID" value="MBW0541217.1"/>
    <property type="molecule type" value="Genomic_DNA"/>
</dbReference>
<dbReference type="AlphaFoldDB" id="A0A9Q3FPS7"/>
<name>A0A9Q3FPS7_9BASI</name>
<evidence type="ECO:0000256" key="1">
    <source>
        <dbReference type="SAM" id="MobiDB-lite"/>
    </source>
</evidence>
<feature type="region of interest" description="Disordered" evidence="1">
    <location>
        <begin position="241"/>
        <end position="264"/>
    </location>
</feature>
<feature type="compositionally biased region" description="Polar residues" evidence="1">
    <location>
        <begin position="241"/>
        <end position="260"/>
    </location>
</feature>
<dbReference type="Proteomes" id="UP000765509">
    <property type="component" value="Unassembled WGS sequence"/>
</dbReference>
<protein>
    <submittedName>
        <fullName evidence="2">Uncharacterized protein</fullName>
    </submittedName>
</protein>
<dbReference type="OrthoDB" id="2505309at2759"/>
<reference evidence="2" key="1">
    <citation type="submission" date="2021-03" db="EMBL/GenBank/DDBJ databases">
        <title>Draft genome sequence of rust myrtle Austropuccinia psidii MF-1, a brazilian biotype.</title>
        <authorList>
            <person name="Quecine M.C."/>
            <person name="Pachon D.M.R."/>
            <person name="Bonatelli M.L."/>
            <person name="Correr F.H."/>
            <person name="Franceschini L.M."/>
            <person name="Leite T.F."/>
            <person name="Margarido G.R.A."/>
            <person name="Almeida C.A."/>
            <person name="Ferrarezi J.A."/>
            <person name="Labate C.A."/>
        </authorList>
    </citation>
    <scope>NUCLEOTIDE SEQUENCE</scope>
    <source>
        <strain evidence="2">MF-1</strain>
    </source>
</reference>
<sequence>MSYIFQRKLAEMADQSKNFFEKKSKHHIEPNSKPFRVIYHSHSSTRLESLLIKSAERSPLSSHHRPILDSISKSKRLESAERLTKKAYHEPLSFSSQVNLRSGLPYPSSQNNPSRSMSTSKTRVNDQLLLDGPQSRPELHQLSFKKSLDPSLEAHSLMDKEDLCHSQTHQLSTKKVFLEVFKSQKIDLENHQAIRDCDQGSVPPSFNPIWEKREKIGSDNKILKSSCLSFFYPGTVLPTPSEEQLGSQANSIKRPSNEHSSLAGKASRRLQTMLSKQRRVALASDNIQTKFNQNTLETSTQCQDSSINSKLNKSLDSQSNTSIRKVRCALSRTERLLGIKWIHNVDTTGTTHPQLTPSVRYHACILFSLYWGAYIPKVVKLGDSDVSHKNIIWGSKGDREAQKKMKLIAATAMACLTLAIKWQFDCCKPLFTLQLHSFCKTTDYKSFKLTPDDLILTERAILFSYPVKGGVWIDSPHCFLEELVRIIPSLRMLSTEPPKYLQKKTCPSSRKSDGLFRQGNTKVIKILKPWVWPEVLHEFHKTLTRVTIMQEFLTFDASVLCVVALYAALEAVEPGYYQKISQKSYLKARPGAANYIPGAPVNDRNQKIESKENIRCFVAENKDHEKRKIRAGEDLGEAWLWRSIDVNDTVNQVCHVAQIKSFQVEECLSWFYEMED</sequence>
<comment type="caution">
    <text evidence="2">The sequence shown here is derived from an EMBL/GenBank/DDBJ whole genome shotgun (WGS) entry which is preliminary data.</text>
</comment>
<proteinExistence type="predicted"/>
<evidence type="ECO:0000313" key="3">
    <source>
        <dbReference type="Proteomes" id="UP000765509"/>
    </source>
</evidence>
<evidence type="ECO:0000313" key="2">
    <source>
        <dbReference type="EMBL" id="MBW0541217.1"/>
    </source>
</evidence>
<feature type="compositionally biased region" description="Polar residues" evidence="1">
    <location>
        <begin position="107"/>
        <end position="122"/>
    </location>
</feature>
<organism evidence="2 3">
    <name type="scientific">Austropuccinia psidii MF-1</name>
    <dbReference type="NCBI Taxonomy" id="1389203"/>
    <lineage>
        <taxon>Eukaryota</taxon>
        <taxon>Fungi</taxon>
        <taxon>Dikarya</taxon>
        <taxon>Basidiomycota</taxon>
        <taxon>Pucciniomycotina</taxon>
        <taxon>Pucciniomycetes</taxon>
        <taxon>Pucciniales</taxon>
        <taxon>Sphaerophragmiaceae</taxon>
        <taxon>Austropuccinia</taxon>
    </lineage>
</organism>
<gene>
    <name evidence="2" type="ORF">O181_080932</name>
</gene>
<accession>A0A9Q3FPS7</accession>
<keyword evidence="3" id="KW-1185">Reference proteome</keyword>